<keyword evidence="3" id="KW-1185">Reference proteome</keyword>
<dbReference type="InterPro" id="IPR001810">
    <property type="entry name" value="F-box_dom"/>
</dbReference>
<dbReference type="InterPro" id="IPR036047">
    <property type="entry name" value="F-box-like_dom_sf"/>
</dbReference>
<reference evidence="2" key="1">
    <citation type="submission" date="2020-11" db="EMBL/GenBank/DDBJ databases">
        <authorList>
            <consortium name="DOE Joint Genome Institute"/>
            <person name="Ahrendt S."/>
            <person name="Riley R."/>
            <person name="Andreopoulos W."/>
            <person name="Labutti K."/>
            <person name="Pangilinan J."/>
            <person name="Ruiz-Duenas F.J."/>
            <person name="Barrasa J.M."/>
            <person name="Sanchez-Garcia M."/>
            <person name="Camarero S."/>
            <person name="Miyauchi S."/>
            <person name="Serrano A."/>
            <person name="Linde D."/>
            <person name="Babiker R."/>
            <person name="Drula E."/>
            <person name="Ayuso-Fernandez I."/>
            <person name="Pacheco R."/>
            <person name="Padilla G."/>
            <person name="Ferreira P."/>
            <person name="Barriuso J."/>
            <person name="Kellner H."/>
            <person name="Castanera R."/>
            <person name="Alfaro M."/>
            <person name="Ramirez L."/>
            <person name="Pisabarro A.G."/>
            <person name="Kuo A."/>
            <person name="Tritt A."/>
            <person name="Lipzen A."/>
            <person name="He G."/>
            <person name="Yan M."/>
            <person name="Ng V."/>
            <person name="Cullen D."/>
            <person name="Martin F."/>
            <person name="Rosso M.-N."/>
            <person name="Henrissat B."/>
            <person name="Hibbett D."/>
            <person name="Martinez A.T."/>
            <person name="Grigoriev I.V."/>
        </authorList>
    </citation>
    <scope>NUCLEOTIDE SEQUENCE</scope>
    <source>
        <strain evidence="2">CIRM-BRFM 674</strain>
    </source>
</reference>
<dbReference type="EMBL" id="MU155132">
    <property type="protein sequence ID" value="KAF9486041.1"/>
    <property type="molecule type" value="Genomic_DNA"/>
</dbReference>
<dbReference type="OrthoDB" id="2937711at2759"/>
<proteinExistence type="predicted"/>
<evidence type="ECO:0000259" key="1">
    <source>
        <dbReference type="PROSITE" id="PS50181"/>
    </source>
</evidence>
<organism evidence="2 3">
    <name type="scientific">Pholiota conissans</name>
    <dbReference type="NCBI Taxonomy" id="109636"/>
    <lineage>
        <taxon>Eukaryota</taxon>
        <taxon>Fungi</taxon>
        <taxon>Dikarya</taxon>
        <taxon>Basidiomycota</taxon>
        <taxon>Agaricomycotina</taxon>
        <taxon>Agaricomycetes</taxon>
        <taxon>Agaricomycetidae</taxon>
        <taxon>Agaricales</taxon>
        <taxon>Agaricineae</taxon>
        <taxon>Strophariaceae</taxon>
        <taxon>Pholiota</taxon>
    </lineage>
</organism>
<dbReference type="PROSITE" id="PS50181">
    <property type="entry name" value="FBOX"/>
    <property type="match status" value="1"/>
</dbReference>
<dbReference type="Proteomes" id="UP000807469">
    <property type="component" value="Unassembled WGS sequence"/>
</dbReference>
<dbReference type="SUPFAM" id="SSF81383">
    <property type="entry name" value="F-box domain"/>
    <property type="match status" value="1"/>
</dbReference>
<name>A0A9P5ZEN2_9AGAR</name>
<protein>
    <recommendedName>
        <fullName evidence="1">F-box domain-containing protein</fullName>
    </recommendedName>
</protein>
<accession>A0A9P5ZEN2</accession>
<dbReference type="Gene3D" id="1.20.1280.50">
    <property type="match status" value="1"/>
</dbReference>
<dbReference type="AlphaFoldDB" id="A0A9P5ZEN2"/>
<gene>
    <name evidence="2" type="ORF">BDN70DRAFT_370736</name>
</gene>
<dbReference type="SMART" id="SM00256">
    <property type="entry name" value="FBOX"/>
    <property type="match status" value="1"/>
</dbReference>
<sequence>MRNLASLPAETLINILSFVNLEDILTFPSVCRTFSSLAENRVLWIKALNAERSLRPIACSEDTELVSLGLTDLRYIAQQTYRLQRTWAINHPDALRISSPIKVILLDVPGKCGLLGQVPETELYVFYSCASGEVFALDASIGERVCGVYVGGSKVLDFTPGRKIGGNYSIGLLTLDNTSSRHKILIACLEYEAFGGPRITITFEHAFEPRIQHSDLFMTNEFIGAYHYLSRAAQPTDIPHPLQDGYARIAVVNIATNRLQLITTTISYHNLDHFNLCAVKDNVCIILGHKSAPPVFMIPRSVLPCDDNPDVECISTSLGRDWTKDPTNNLDEQGFYYQPDCTESAADLEKGLVVSVQSSIHYELDYIMTEVRLWAPNASESGRAESSVVTSKWYARAYGALMRSGHSDVDGNILGISSSGRMVVFMLRDLMDDINEQPRLVVVDPSLDRCVAHELSLPTFINLDSICAILIDEKRGVISVYTTDETLFIVPYARNLQVLGDF</sequence>
<evidence type="ECO:0000313" key="2">
    <source>
        <dbReference type="EMBL" id="KAF9486041.1"/>
    </source>
</evidence>
<comment type="caution">
    <text evidence="2">The sequence shown here is derived from an EMBL/GenBank/DDBJ whole genome shotgun (WGS) entry which is preliminary data.</text>
</comment>
<evidence type="ECO:0000313" key="3">
    <source>
        <dbReference type="Proteomes" id="UP000807469"/>
    </source>
</evidence>
<dbReference type="Pfam" id="PF12937">
    <property type="entry name" value="F-box-like"/>
    <property type="match status" value="1"/>
</dbReference>
<feature type="domain" description="F-box" evidence="1">
    <location>
        <begin position="1"/>
        <end position="47"/>
    </location>
</feature>